<dbReference type="InterPro" id="IPR014529">
    <property type="entry name" value="UCP026631"/>
</dbReference>
<feature type="domain" description="YdbS-like PH" evidence="2">
    <location>
        <begin position="251"/>
        <end position="324"/>
    </location>
</feature>
<evidence type="ECO:0000256" key="1">
    <source>
        <dbReference type="SAM" id="Phobius"/>
    </source>
</evidence>
<dbReference type="PANTHER" id="PTHR34473">
    <property type="entry name" value="UPF0699 TRANSMEMBRANE PROTEIN YDBS"/>
    <property type="match status" value="1"/>
</dbReference>
<feature type="domain" description="YdbS-like PH" evidence="2">
    <location>
        <begin position="400"/>
        <end position="480"/>
    </location>
</feature>
<evidence type="ECO:0000313" key="3">
    <source>
        <dbReference type="EMBL" id="TDM10490.1"/>
    </source>
</evidence>
<dbReference type="Proteomes" id="UP000294802">
    <property type="component" value="Unassembled WGS sequence"/>
</dbReference>
<dbReference type="OrthoDB" id="2195155at2"/>
<reference evidence="3 4" key="1">
    <citation type="submission" date="2019-01" db="EMBL/GenBank/DDBJ databases">
        <title>Draft genome sequences of the type strains of six Macrococcus species.</title>
        <authorList>
            <person name="Mazhar S."/>
            <person name="Altermann E."/>
            <person name="Hill C."/>
            <person name="Mcauliffe O."/>
        </authorList>
    </citation>
    <scope>NUCLEOTIDE SEQUENCE [LARGE SCALE GENOMIC DNA]</scope>
    <source>
        <strain evidence="3 4">CCM4815</strain>
    </source>
</reference>
<dbReference type="AlphaFoldDB" id="A0A4R6BTT5"/>
<name>A0A4R6BTT5_9STAP</name>
<feature type="transmembrane region" description="Helical" evidence="1">
    <location>
        <begin position="224"/>
        <end position="249"/>
    </location>
</feature>
<feature type="domain" description="YdbS-like PH" evidence="2">
    <location>
        <begin position="70"/>
        <end position="143"/>
    </location>
</feature>
<feature type="transmembrane region" description="Helical" evidence="1">
    <location>
        <begin position="12"/>
        <end position="35"/>
    </location>
</feature>
<dbReference type="Pfam" id="PF03703">
    <property type="entry name" value="bPH_2"/>
    <property type="match status" value="3"/>
</dbReference>
<keyword evidence="1" id="KW-1133">Transmembrane helix</keyword>
<feature type="transmembrane region" description="Helical" evidence="1">
    <location>
        <begin position="180"/>
        <end position="204"/>
    </location>
</feature>
<gene>
    <name evidence="3" type="ORF">ERX29_06480</name>
</gene>
<accession>A0A4R6BTT5</accession>
<dbReference type="RefSeq" id="WP_133443888.1">
    <property type="nucleotide sequence ID" value="NZ_SCWB01000010.1"/>
</dbReference>
<protein>
    <recommendedName>
        <fullName evidence="2">YdbS-like PH domain-containing protein</fullName>
    </recommendedName>
</protein>
<keyword evidence="4" id="KW-1185">Reference proteome</keyword>
<feature type="transmembrane region" description="Helical" evidence="1">
    <location>
        <begin position="358"/>
        <end position="376"/>
    </location>
</feature>
<organism evidence="3 4">
    <name type="scientific">Macrococcus lamae</name>
    <dbReference type="NCBI Taxonomy" id="198484"/>
    <lineage>
        <taxon>Bacteria</taxon>
        <taxon>Bacillati</taxon>
        <taxon>Bacillota</taxon>
        <taxon>Bacilli</taxon>
        <taxon>Bacillales</taxon>
        <taxon>Staphylococcaceae</taxon>
        <taxon>Macrococcus</taxon>
    </lineage>
</organism>
<dbReference type="InterPro" id="IPR005182">
    <property type="entry name" value="YdbS-like_PH"/>
</dbReference>
<sequence>MSEPQKLHPVTYLSQIFKAIKDNLFTIGIALFLAFKDGIDFSNWGELIVPGVLLLFTVISIITAVVDALKTTYWIEDDKLIMKSGVFTTTVKELYISRIQSIEVTKNVVNQIIGGVVLDVKTPGEGVKLDSIAESSAQELTHYLETRKKLLLNEDSSEDDTIENNAEQFNEVYSLKAKDILLMSVTSGAMGTVLAVTAGLYTQLDEVFDLSGKIAPIEKLVADSIIFLVGTVVAVLLLSYIIGILITALKYHHYQLTYDGERLKITHGLFERKEKIIIVDQIQAVTEEKSFLRQLIGFTSFKATITSDAEELEELLGTVEVLPFIKRQEGIDVMRQLVPEYHYDDVDRIIPRRSLRRYFQVSWLLIIILTSIVQYYLFDKAWIIGLVLLGITGLSAWMRYKFSGYRITDDQITIRSVGLLTSRTAMIKEDKMIAVKIQDNFFMKRVRLANVEVKNSAGSIHASSELKMTDISDAERIYAWFMHKEDKAYEIY</sequence>
<comment type="caution">
    <text evidence="3">The sequence shown here is derived from an EMBL/GenBank/DDBJ whole genome shotgun (WGS) entry which is preliminary data.</text>
</comment>
<dbReference type="EMBL" id="SCWB01000010">
    <property type="protein sequence ID" value="TDM10490.1"/>
    <property type="molecule type" value="Genomic_DNA"/>
</dbReference>
<proteinExistence type="predicted"/>
<evidence type="ECO:0000313" key="4">
    <source>
        <dbReference type="Proteomes" id="UP000294802"/>
    </source>
</evidence>
<feature type="transmembrane region" description="Helical" evidence="1">
    <location>
        <begin position="382"/>
        <end position="400"/>
    </location>
</feature>
<keyword evidence="1" id="KW-0472">Membrane</keyword>
<evidence type="ECO:0000259" key="2">
    <source>
        <dbReference type="Pfam" id="PF03703"/>
    </source>
</evidence>
<feature type="transmembrane region" description="Helical" evidence="1">
    <location>
        <begin position="47"/>
        <end position="69"/>
    </location>
</feature>
<keyword evidence="1" id="KW-0812">Transmembrane</keyword>
<dbReference type="PIRSF" id="PIRSF026631">
    <property type="entry name" value="UCP026631"/>
    <property type="match status" value="1"/>
</dbReference>
<dbReference type="PANTHER" id="PTHR34473:SF2">
    <property type="entry name" value="UPF0699 TRANSMEMBRANE PROTEIN YDBT"/>
    <property type="match status" value="1"/>
</dbReference>